<evidence type="ECO:0000313" key="1">
    <source>
        <dbReference type="EMBL" id="KAL3788604.1"/>
    </source>
</evidence>
<accession>A0ABD3PKK5</accession>
<gene>
    <name evidence="1" type="ORF">HJC23_005263</name>
</gene>
<proteinExistence type="predicted"/>
<dbReference type="InterPro" id="IPR011990">
    <property type="entry name" value="TPR-like_helical_dom_sf"/>
</dbReference>
<dbReference type="Proteomes" id="UP001516023">
    <property type="component" value="Unassembled WGS sequence"/>
</dbReference>
<dbReference type="AlphaFoldDB" id="A0ABD3PKK5"/>
<dbReference type="PANTHER" id="PTHR43642:SF1">
    <property type="entry name" value="HYBRID SIGNAL TRANSDUCTION HISTIDINE KINASE G"/>
    <property type="match status" value="1"/>
</dbReference>
<comment type="caution">
    <text evidence="1">The sequence shown here is derived from an EMBL/GenBank/DDBJ whole genome shotgun (WGS) entry which is preliminary data.</text>
</comment>
<organism evidence="1 2">
    <name type="scientific">Cyclotella cryptica</name>
    <dbReference type="NCBI Taxonomy" id="29204"/>
    <lineage>
        <taxon>Eukaryota</taxon>
        <taxon>Sar</taxon>
        <taxon>Stramenopiles</taxon>
        <taxon>Ochrophyta</taxon>
        <taxon>Bacillariophyta</taxon>
        <taxon>Coscinodiscophyceae</taxon>
        <taxon>Thalassiosirophycidae</taxon>
        <taxon>Stephanodiscales</taxon>
        <taxon>Stephanodiscaceae</taxon>
        <taxon>Cyclotella</taxon>
    </lineage>
</organism>
<protein>
    <submittedName>
        <fullName evidence="1">Uncharacterized protein</fullName>
    </submittedName>
</protein>
<dbReference type="SUPFAM" id="SSF48452">
    <property type="entry name" value="TPR-like"/>
    <property type="match status" value="1"/>
</dbReference>
<dbReference type="PANTHER" id="PTHR43642">
    <property type="entry name" value="HYBRID SIGNAL TRANSDUCTION HISTIDINE KINASE G"/>
    <property type="match status" value="1"/>
</dbReference>
<evidence type="ECO:0000313" key="2">
    <source>
        <dbReference type="Proteomes" id="UP001516023"/>
    </source>
</evidence>
<sequence>MEVDVVKALEANLGDKLIDTLLLAEKEGFISKLNAKFQFCHDRIQEAAYGMIAEEERMSTFGSTSKISDSVEMGLDIMAKLGEELPRSFSDHYTNLQIRSTQAMLDEISVVDLLNYRMMTDKRNFLSFSTSLMDIACWLQPAVTLKMVEITIAHGMSPMSPIGFAYFGSLVVKLRDIKGGHKFTSLARSLVDKMKLKEVAGEVFWLSTEILCFVEPLSIANENRKDGEAIALAGGDVTWACYSRAMYTLGVLWSGSTLSVSAEVYSQGRSFLMSRGHVTTQNYLLIVQRSILILISAAECETITDNELRQRVFDNKNPHVLAIYYFQKSYESFILDDYESMKESAEEFFKSTDQSWSLMSSHIFITLIGGLVSFRIYRETNVALWLERGEFLKSQMQLWAEHGSTWNFENKYLLLEAEDHFSHNRIEAAQAIYNKAISSAKVHKFVQEEAIAYELAANFYFNIGNFSVSLECYTAACGKYQEWGAVCKVARLQHCIQQKFTTCLSAPLATQIWLTDRVEAQRSDSDADHCKRKQN</sequence>
<keyword evidence="2" id="KW-1185">Reference proteome</keyword>
<dbReference type="InterPro" id="IPR053159">
    <property type="entry name" value="Hybrid_Histidine_Kinase"/>
</dbReference>
<reference evidence="1 2" key="1">
    <citation type="journal article" date="2020" name="G3 (Bethesda)">
        <title>Improved Reference Genome for Cyclotella cryptica CCMP332, a Model for Cell Wall Morphogenesis, Salinity Adaptation, and Lipid Production in Diatoms (Bacillariophyta).</title>
        <authorList>
            <person name="Roberts W.R."/>
            <person name="Downey K.M."/>
            <person name="Ruck E.C."/>
            <person name="Traller J.C."/>
            <person name="Alverson A.J."/>
        </authorList>
    </citation>
    <scope>NUCLEOTIDE SEQUENCE [LARGE SCALE GENOMIC DNA]</scope>
    <source>
        <strain evidence="1 2">CCMP332</strain>
    </source>
</reference>
<name>A0ABD3PKK5_9STRA</name>
<dbReference type="EMBL" id="JABMIG020000154">
    <property type="protein sequence ID" value="KAL3788604.1"/>
    <property type="molecule type" value="Genomic_DNA"/>
</dbReference>